<accession>A0A2H9T590</accession>
<keyword evidence="1" id="KW-0329">Glyoxylate bypass</keyword>
<keyword evidence="7 13" id="KW-0418">Kinase</keyword>
<dbReference type="NCBIfam" id="NF002804">
    <property type="entry name" value="PRK02946.1"/>
    <property type="match status" value="1"/>
</dbReference>
<sequence>MMSIDPILQGADLIFYGFSEYRSRFTEITRGASQRFMDADWAAVQESAAERINLYDQSVHQVIKRLAALNTDLVDQHSFWNEVCQRYAELISYRTDPELAETFYNSVYRGFCRITSDNDSECDFTLSRFSGFAVHSPGGIYRTYSLHKKGLMGLINQLFDDFSFDLPWEYRRRDICYIARTLKQEMVDFFQEKKVHVDILKWVFYRNKSACLIGRITAGQRVQPFVLPVLNNEQGALYVDTLLCDNDSVSQLFSFSRAYFMVDARYPSECMTFLQSLLPDKPLWEMYSFIGCYHHGKTVFYRDFLTHLEASSDQFVIAPGVRGLVMSVFTLPSLNIVFKLIRDRCALSKNVNRRHIQDRYRLVKVHDRVGRMADTQEFFNLKMPRYRFSESLLAELRSQTKNCVDITDKYVLLKHVYVERRMTPLNIFLQKADERAKQQALEEYGNAIKQLAAANIFPGDMLLKNFGVTRHGRVVFYDYDEICYLTECRFRRLPKPLYPEQEMACDPWFSVGPDDVFPEEWPVFLLPDKSLRRIFETMHGDMFSCDFWQNLQQKIREGCVVDVFSYRKDKRFSRRIG</sequence>
<feature type="domain" description="Isocitrate dehydrogenase kinase/phosphatase (AceK) regulatory" evidence="12">
    <location>
        <begin position="11"/>
        <end position="311"/>
    </location>
</feature>
<dbReference type="InterPro" id="IPR046855">
    <property type="entry name" value="AceK_kinase"/>
</dbReference>
<dbReference type="GO" id="GO:0008772">
    <property type="term" value="F:[isocitrate dehydrogenase (NADP+)] kinase activity"/>
    <property type="evidence" value="ECO:0007669"/>
    <property type="project" value="UniProtKB-EC"/>
</dbReference>
<evidence type="ECO:0000259" key="11">
    <source>
        <dbReference type="Pfam" id="PF06315"/>
    </source>
</evidence>
<evidence type="ECO:0000256" key="4">
    <source>
        <dbReference type="ARBA" id="ARBA00022532"/>
    </source>
</evidence>
<comment type="caution">
    <text evidence="13">The sequence shown here is derived from an EMBL/GenBank/DDBJ whole genome shotgun (WGS) entry which is preliminary data.</text>
</comment>
<evidence type="ECO:0000256" key="10">
    <source>
        <dbReference type="ARBA" id="ARBA00022912"/>
    </source>
</evidence>
<evidence type="ECO:0000313" key="13">
    <source>
        <dbReference type="EMBL" id="PJE78372.1"/>
    </source>
</evidence>
<keyword evidence="3" id="KW-0723">Serine/threonine-protein kinase</keyword>
<evidence type="ECO:0000256" key="1">
    <source>
        <dbReference type="ARBA" id="ARBA00022435"/>
    </source>
</evidence>
<protein>
    <submittedName>
        <fullName evidence="13">Isocitrate dehydrogenase kinase/phosphatase</fullName>
        <ecNumber evidence="13">2.7.11.5</ecNumber>
    </submittedName>
</protein>
<dbReference type="EC" id="2.7.11.5" evidence="13"/>
<dbReference type="GO" id="GO:0006006">
    <property type="term" value="P:glucose metabolic process"/>
    <property type="evidence" value="ECO:0007669"/>
    <property type="project" value="InterPro"/>
</dbReference>
<keyword evidence="9" id="KW-0067">ATP-binding</keyword>
<reference evidence="13" key="1">
    <citation type="journal article" date="2017" name="Appl. Environ. Microbiol.">
        <title>Molecular characterization of an Endozoicomonas-like organism causing infection in king scallop Pecten maximus L.</title>
        <authorList>
            <person name="Cano I."/>
            <person name="van Aerle R."/>
            <person name="Ross S."/>
            <person name="Verner-Jeffreys D.W."/>
            <person name="Paley R.K."/>
            <person name="Rimmer G."/>
            <person name="Ryder D."/>
            <person name="Hooper P."/>
            <person name="Stone D."/>
            <person name="Feist S.W."/>
        </authorList>
    </citation>
    <scope>NUCLEOTIDE SEQUENCE</scope>
</reference>
<evidence type="ECO:0000256" key="9">
    <source>
        <dbReference type="ARBA" id="ARBA00022840"/>
    </source>
</evidence>
<evidence type="ECO:0000256" key="7">
    <source>
        <dbReference type="ARBA" id="ARBA00022777"/>
    </source>
</evidence>
<name>A0A2H9T590_9ZZZZ</name>
<evidence type="ECO:0000256" key="2">
    <source>
        <dbReference type="ARBA" id="ARBA00022490"/>
    </source>
</evidence>
<dbReference type="GO" id="GO:0005524">
    <property type="term" value="F:ATP binding"/>
    <property type="evidence" value="ECO:0007669"/>
    <property type="project" value="UniProtKB-KW"/>
</dbReference>
<dbReference type="HAMAP" id="MF_00747">
    <property type="entry name" value="AceK"/>
    <property type="match status" value="1"/>
</dbReference>
<keyword evidence="8" id="KW-0378">Hydrolase</keyword>
<evidence type="ECO:0000256" key="3">
    <source>
        <dbReference type="ARBA" id="ARBA00022527"/>
    </source>
</evidence>
<keyword evidence="2" id="KW-0963">Cytoplasm</keyword>
<evidence type="ECO:0000256" key="5">
    <source>
        <dbReference type="ARBA" id="ARBA00022679"/>
    </source>
</evidence>
<dbReference type="GO" id="GO:0006097">
    <property type="term" value="P:glyoxylate cycle"/>
    <property type="evidence" value="ECO:0007669"/>
    <property type="project" value="UniProtKB-KW"/>
</dbReference>
<dbReference type="GO" id="GO:0016208">
    <property type="term" value="F:AMP binding"/>
    <property type="evidence" value="ECO:0007669"/>
    <property type="project" value="TreeGrafter"/>
</dbReference>
<dbReference type="EMBL" id="NSIT01000194">
    <property type="protein sequence ID" value="PJE78372.1"/>
    <property type="molecule type" value="Genomic_DNA"/>
</dbReference>
<dbReference type="Pfam" id="PF20423">
    <property type="entry name" value="AceK_regulatory"/>
    <property type="match status" value="1"/>
</dbReference>
<keyword evidence="10" id="KW-0904">Protein phosphatase</keyword>
<evidence type="ECO:0000256" key="6">
    <source>
        <dbReference type="ARBA" id="ARBA00022741"/>
    </source>
</evidence>
<evidence type="ECO:0000256" key="8">
    <source>
        <dbReference type="ARBA" id="ARBA00022801"/>
    </source>
</evidence>
<feature type="domain" description="Isocitrate dehydrogenase kinase/phosphatase (AceK) kinase" evidence="11">
    <location>
        <begin position="313"/>
        <end position="567"/>
    </location>
</feature>
<dbReference type="GO" id="GO:0004721">
    <property type="term" value="F:phosphoprotein phosphatase activity"/>
    <property type="evidence" value="ECO:0007669"/>
    <property type="project" value="UniProtKB-KW"/>
</dbReference>
<evidence type="ECO:0000259" key="12">
    <source>
        <dbReference type="Pfam" id="PF20423"/>
    </source>
</evidence>
<dbReference type="PIRSF" id="PIRSF000719">
    <property type="entry name" value="AceK"/>
    <property type="match status" value="1"/>
</dbReference>
<dbReference type="InterPro" id="IPR046854">
    <property type="entry name" value="AceK_regulatory"/>
</dbReference>
<gene>
    <name evidence="13" type="primary">aceK</name>
    <name evidence="13" type="ORF">CI610_02699</name>
</gene>
<organism evidence="13">
    <name type="scientific">invertebrate metagenome</name>
    <dbReference type="NCBI Taxonomy" id="1711999"/>
    <lineage>
        <taxon>unclassified sequences</taxon>
        <taxon>metagenomes</taxon>
        <taxon>organismal metagenomes</taxon>
    </lineage>
</organism>
<dbReference type="GO" id="GO:0004674">
    <property type="term" value="F:protein serine/threonine kinase activity"/>
    <property type="evidence" value="ECO:0007669"/>
    <property type="project" value="UniProtKB-KW"/>
</dbReference>
<dbReference type="Pfam" id="PF06315">
    <property type="entry name" value="AceK_kinase"/>
    <property type="match status" value="1"/>
</dbReference>
<dbReference type="InterPro" id="IPR010452">
    <property type="entry name" value="Isocitrate_DH_AceK"/>
</dbReference>
<keyword evidence="5 13" id="KW-0808">Transferase</keyword>
<dbReference type="GO" id="GO:0006099">
    <property type="term" value="P:tricarboxylic acid cycle"/>
    <property type="evidence" value="ECO:0007669"/>
    <property type="project" value="UniProtKB-KW"/>
</dbReference>
<keyword evidence="4" id="KW-0816">Tricarboxylic acid cycle</keyword>
<dbReference type="GO" id="GO:0005737">
    <property type="term" value="C:cytoplasm"/>
    <property type="evidence" value="ECO:0007669"/>
    <property type="project" value="InterPro"/>
</dbReference>
<keyword evidence="6" id="KW-0547">Nucleotide-binding</keyword>
<dbReference type="PANTHER" id="PTHR39559">
    <property type="match status" value="1"/>
</dbReference>
<dbReference type="AlphaFoldDB" id="A0A2H9T590"/>
<proteinExistence type="inferred from homology"/>
<dbReference type="PANTHER" id="PTHR39559:SF1">
    <property type="entry name" value="ISOCITRATE DEHYDROGENASE KINASE_PHOSPHATASE"/>
    <property type="match status" value="1"/>
</dbReference>